<feature type="transmembrane region" description="Helical" evidence="8">
    <location>
        <begin position="264"/>
        <end position="281"/>
    </location>
</feature>
<comment type="subcellular location">
    <subcellularLocation>
        <location evidence="1">Membrane</location>
        <topology evidence="1">Multi-pass membrane protein</topology>
    </subcellularLocation>
</comment>
<feature type="compositionally biased region" description="Basic and acidic residues" evidence="7">
    <location>
        <begin position="1"/>
        <end position="30"/>
    </location>
</feature>
<feature type="transmembrane region" description="Helical" evidence="8">
    <location>
        <begin position="332"/>
        <end position="359"/>
    </location>
</feature>
<evidence type="ECO:0000259" key="9">
    <source>
        <dbReference type="PROSITE" id="PS50850"/>
    </source>
</evidence>
<dbReference type="Gene3D" id="1.20.1250.20">
    <property type="entry name" value="MFS general substrate transporter like domains"/>
    <property type="match status" value="1"/>
</dbReference>
<feature type="transmembrane region" description="Helical" evidence="8">
    <location>
        <begin position="379"/>
        <end position="398"/>
    </location>
</feature>
<feature type="transmembrane region" description="Helical" evidence="8">
    <location>
        <begin position="510"/>
        <end position="531"/>
    </location>
</feature>
<dbReference type="GO" id="GO:0005886">
    <property type="term" value="C:plasma membrane"/>
    <property type="evidence" value="ECO:0007669"/>
    <property type="project" value="TreeGrafter"/>
</dbReference>
<dbReference type="InterPro" id="IPR011701">
    <property type="entry name" value="MFS"/>
</dbReference>
<reference evidence="10 11" key="1">
    <citation type="submission" date="2017-02" db="EMBL/GenBank/DDBJ databases">
        <title>Genomes of Trichoderma spp. with biocontrol activity.</title>
        <authorList>
            <person name="Gardiner D."/>
            <person name="Kazan K."/>
            <person name="Vos C."/>
            <person name="Harvey P."/>
        </authorList>
    </citation>
    <scope>NUCLEOTIDE SEQUENCE [LARGE SCALE GENOMIC DNA]</scope>
    <source>
        <strain evidence="10 11">A5MH</strain>
    </source>
</reference>
<feature type="domain" description="Major facilitator superfamily (MFS) profile" evidence="9">
    <location>
        <begin position="106"/>
        <end position="535"/>
    </location>
</feature>
<dbReference type="AlphaFoldDB" id="A0A2K0T5B8"/>
<feature type="transmembrane region" description="Helical" evidence="8">
    <location>
        <begin position="201"/>
        <end position="222"/>
    </location>
</feature>
<evidence type="ECO:0000313" key="11">
    <source>
        <dbReference type="Proteomes" id="UP000236546"/>
    </source>
</evidence>
<dbReference type="PANTHER" id="PTHR23502:SF31">
    <property type="entry name" value="POLYAMINE TRANSPORTER 1"/>
    <property type="match status" value="1"/>
</dbReference>
<dbReference type="CDD" id="cd17323">
    <property type="entry name" value="MFS_Tpo1_MDR_like"/>
    <property type="match status" value="1"/>
</dbReference>
<organism evidence="10 11">
    <name type="scientific">Trichoderma gamsii</name>
    <dbReference type="NCBI Taxonomy" id="398673"/>
    <lineage>
        <taxon>Eukaryota</taxon>
        <taxon>Fungi</taxon>
        <taxon>Dikarya</taxon>
        <taxon>Ascomycota</taxon>
        <taxon>Pezizomycotina</taxon>
        <taxon>Sordariomycetes</taxon>
        <taxon>Hypocreomycetidae</taxon>
        <taxon>Hypocreales</taxon>
        <taxon>Hypocreaceae</taxon>
        <taxon>Trichoderma</taxon>
    </lineage>
</organism>
<evidence type="ECO:0000313" key="10">
    <source>
        <dbReference type="EMBL" id="PNP40714.1"/>
    </source>
</evidence>
<dbReference type="OrthoDB" id="9986881at2759"/>
<dbReference type="EMBL" id="MTYH01000061">
    <property type="protein sequence ID" value="PNP40714.1"/>
    <property type="molecule type" value="Genomic_DNA"/>
</dbReference>
<keyword evidence="5 8" id="KW-0472">Membrane</keyword>
<evidence type="ECO:0000256" key="7">
    <source>
        <dbReference type="SAM" id="MobiDB-lite"/>
    </source>
</evidence>
<evidence type="ECO:0000256" key="2">
    <source>
        <dbReference type="ARBA" id="ARBA00022448"/>
    </source>
</evidence>
<evidence type="ECO:0000256" key="3">
    <source>
        <dbReference type="ARBA" id="ARBA00022692"/>
    </source>
</evidence>
<feature type="region of interest" description="Disordered" evidence="7">
    <location>
        <begin position="1"/>
        <end position="70"/>
    </location>
</feature>
<feature type="compositionally biased region" description="Polar residues" evidence="7">
    <location>
        <begin position="53"/>
        <end position="65"/>
    </location>
</feature>
<evidence type="ECO:0000256" key="1">
    <source>
        <dbReference type="ARBA" id="ARBA00004141"/>
    </source>
</evidence>
<evidence type="ECO:0000256" key="6">
    <source>
        <dbReference type="ARBA" id="ARBA00023180"/>
    </source>
</evidence>
<feature type="transmembrane region" description="Helical" evidence="8">
    <location>
        <begin position="171"/>
        <end position="189"/>
    </location>
</feature>
<comment type="caution">
    <text evidence="10">The sequence shown here is derived from an EMBL/GenBank/DDBJ whole genome shotgun (WGS) entry which is preliminary data.</text>
</comment>
<evidence type="ECO:0000256" key="5">
    <source>
        <dbReference type="ARBA" id="ARBA00023136"/>
    </source>
</evidence>
<evidence type="ECO:0000256" key="4">
    <source>
        <dbReference type="ARBA" id="ARBA00022989"/>
    </source>
</evidence>
<sequence>MDNEVEMAKVHSNEEGLRSKSEQQLSRDDTISSNVEQDTLDMKRLEAFDGQHHPTSSQEASSTLSMGAGKPYPQDLLDKDSYLVEFDGPSDPTHPQNWSMKRKWGIVLIIASTTFITTFGSGIFSPAFSTISQKYHISSEVATLGVTLYVLGFSAGPLLWGPLSEIKGRRLPLVIAAFGTAIFQFAVAVSKDVQSIMINRFFAGFFGTAPLAVGGGVFVDLFDNKTRGIAVTWFTICVFIGPMCAPFIGGFIVTSHLGWRWTQYLTGILASAAAVLNLIFVQETNAPFILAKKAAKLRRATKNYAIHAKQEETDVDLGEMVERYFMRPFRMLVVEPIVLLMSLYSAFIYGLLYLFLTAYPQIFQGVYGMKPGVSGLPELGAVLGCIVTGIIMTLRAPSYTRKLVANKNMPVPEWRMPEAMVGAVLFAGGMFWLGWSGYRKEVHWIVPTIGGFVTGLGISMVFLQAFNYIIDAYLMFAASALAANTFLRSAFGAIFPLFATYMFKGMGIQWAMTLLGCVAAVLAPVPVIFYFKGAQIRKNSKYTPKFPPPAPAAKVEKEEV</sequence>
<feature type="transmembrane region" description="Helical" evidence="8">
    <location>
        <begin position="104"/>
        <end position="129"/>
    </location>
</feature>
<gene>
    <name evidence="10" type="ORF">TGAMA5MH_07421</name>
</gene>
<dbReference type="Proteomes" id="UP000236546">
    <property type="component" value="Unassembled WGS sequence"/>
</dbReference>
<dbReference type="FunFam" id="1.20.1250.20:FF:000011">
    <property type="entry name" value="MFS multidrug transporter, putative"/>
    <property type="match status" value="1"/>
</dbReference>
<keyword evidence="3 8" id="KW-0812">Transmembrane</keyword>
<dbReference type="InterPro" id="IPR036259">
    <property type="entry name" value="MFS_trans_sf"/>
</dbReference>
<protein>
    <recommendedName>
        <fullName evidence="9">Major facilitator superfamily (MFS) profile domain-containing protein</fullName>
    </recommendedName>
</protein>
<feature type="transmembrane region" description="Helical" evidence="8">
    <location>
        <begin position="229"/>
        <end position="252"/>
    </location>
</feature>
<proteinExistence type="predicted"/>
<evidence type="ECO:0000256" key="8">
    <source>
        <dbReference type="SAM" id="Phobius"/>
    </source>
</evidence>
<dbReference type="PANTHER" id="PTHR23502">
    <property type="entry name" value="MAJOR FACILITATOR SUPERFAMILY"/>
    <property type="match status" value="1"/>
</dbReference>
<keyword evidence="2" id="KW-0813">Transport</keyword>
<feature type="transmembrane region" description="Helical" evidence="8">
    <location>
        <begin position="141"/>
        <end position="159"/>
    </location>
</feature>
<accession>A0A2K0T5B8</accession>
<keyword evidence="6" id="KW-0325">Glycoprotein</keyword>
<name>A0A2K0T5B8_9HYPO</name>
<dbReference type="PROSITE" id="PS50850">
    <property type="entry name" value="MFS"/>
    <property type="match status" value="1"/>
</dbReference>
<feature type="transmembrane region" description="Helical" evidence="8">
    <location>
        <begin position="444"/>
        <end position="466"/>
    </location>
</feature>
<dbReference type="SUPFAM" id="SSF103473">
    <property type="entry name" value="MFS general substrate transporter"/>
    <property type="match status" value="1"/>
</dbReference>
<dbReference type="Pfam" id="PF07690">
    <property type="entry name" value="MFS_1"/>
    <property type="match status" value="1"/>
</dbReference>
<keyword evidence="4 8" id="KW-1133">Transmembrane helix</keyword>
<feature type="compositionally biased region" description="Basic and acidic residues" evidence="7">
    <location>
        <begin position="40"/>
        <end position="52"/>
    </location>
</feature>
<dbReference type="InterPro" id="IPR020846">
    <property type="entry name" value="MFS_dom"/>
</dbReference>
<feature type="transmembrane region" description="Helical" evidence="8">
    <location>
        <begin position="473"/>
        <end position="498"/>
    </location>
</feature>
<dbReference type="GO" id="GO:0022857">
    <property type="term" value="F:transmembrane transporter activity"/>
    <property type="evidence" value="ECO:0007669"/>
    <property type="project" value="InterPro"/>
</dbReference>
<feature type="transmembrane region" description="Helical" evidence="8">
    <location>
        <begin position="419"/>
        <end position="438"/>
    </location>
</feature>